<evidence type="ECO:0000256" key="2">
    <source>
        <dbReference type="SAM" id="SignalP"/>
    </source>
</evidence>
<evidence type="ECO:0000256" key="1">
    <source>
        <dbReference type="SAM" id="MobiDB-lite"/>
    </source>
</evidence>
<feature type="chain" id="PRO_5045969900" description="Peptidase inhibitor family I36" evidence="2">
    <location>
        <begin position="30"/>
        <end position="152"/>
    </location>
</feature>
<evidence type="ECO:0000313" key="4">
    <source>
        <dbReference type="Proteomes" id="UP001602245"/>
    </source>
</evidence>
<keyword evidence="2" id="KW-0732">Signal</keyword>
<accession>A0ABW6WA05</accession>
<dbReference type="Proteomes" id="UP001602245">
    <property type="component" value="Unassembled WGS sequence"/>
</dbReference>
<comment type="caution">
    <text evidence="3">The sequence shown here is derived from an EMBL/GenBank/DDBJ whole genome shotgun (WGS) entry which is preliminary data.</text>
</comment>
<name>A0ABW6WA05_9ACTN</name>
<gene>
    <name evidence="3" type="ORF">ACFY35_06945</name>
</gene>
<keyword evidence="4" id="KW-1185">Reference proteome</keyword>
<reference evidence="3 4" key="1">
    <citation type="submission" date="2024-10" db="EMBL/GenBank/DDBJ databases">
        <title>The Natural Products Discovery Center: Release of the First 8490 Sequenced Strains for Exploring Actinobacteria Biosynthetic Diversity.</title>
        <authorList>
            <person name="Kalkreuter E."/>
            <person name="Kautsar S.A."/>
            <person name="Yang D."/>
            <person name="Bader C.D."/>
            <person name="Teijaro C.N."/>
            <person name="Fluegel L."/>
            <person name="Davis C.M."/>
            <person name="Simpson J.R."/>
            <person name="Lauterbach L."/>
            <person name="Steele A.D."/>
            <person name="Gui C."/>
            <person name="Meng S."/>
            <person name="Li G."/>
            <person name="Viehrig K."/>
            <person name="Ye F."/>
            <person name="Su P."/>
            <person name="Kiefer A.F."/>
            <person name="Nichols A."/>
            <person name="Cepeda A.J."/>
            <person name="Yan W."/>
            <person name="Fan B."/>
            <person name="Jiang Y."/>
            <person name="Adhikari A."/>
            <person name="Zheng C.-J."/>
            <person name="Schuster L."/>
            <person name="Cowan T.M."/>
            <person name="Smanski M.J."/>
            <person name="Chevrette M.G."/>
            <person name="De Carvalho L.P.S."/>
            <person name="Shen B."/>
        </authorList>
    </citation>
    <scope>NUCLEOTIDE SEQUENCE [LARGE SCALE GENOMIC DNA]</scope>
    <source>
        <strain evidence="3 4">NPDC000087</strain>
    </source>
</reference>
<feature type="region of interest" description="Disordered" evidence="1">
    <location>
        <begin position="131"/>
        <end position="152"/>
    </location>
</feature>
<evidence type="ECO:0000313" key="3">
    <source>
        <dbReference type="EMBL" id="MFF5289155.1"/>
    </source>
</evidence>
<proteinExistence type="predicted"/>
<dbReference type="EMBL" id="JBIAZU010000001">
    <property type="protein sequence ID" value="MFF5289155.1"/>
    <property type="molecule type" value="Genomic_DNA"/>
</dbReference>
<feature type="signal peptide" evidence="2">
    <location>
        <begin position="1"/>
        <end position="29"/>
    </location>
</feature>
<organism evidence="3 4">
    <name type="scientific">Paractinoplanes globisporus</name>
    <dbReference type="NCBI Taxonomy" id="113565"/>
    <lineage>
        <taxon>Bacteria</taxon>
        <taxon>Bacillati</taxon>
        <taxon>Actinomycetota</taxon>
        <taxon>Actinomycetes</taxon>
        <taxon>Micromonosporales</taxon>
        <taxon>Micromonosporaceae</taxon>
        <taxon>Paractinoplanes</taxon>
    </lineage>
</organism>
<sequence>MKLRSALKLAAVPAAAALALAAMPGAAQADDNGDGSTACNYTEICFQWVYNSNNLVKQFWNGANHYSNGAHGAYYFFDVPNGVRSSARVMDNAEGFRNRDSACTVWLWDVDGAGNWYTYYSQGKNSGSFTNSGANRNNGHSRCSGTASPANL</sequence>
<protein>
    <recommendedName>
        <fullName evidence="5">Peptidase inhibitor family I36</fullName>
    </recommendedName>
</protein>
<dbReference type="RefSeq" id="WP_020509500.1">
    <property type="nucleotide sequence ID" value="NZ_JBIAZU010000001.1"/>
</dbReference>
<evidence type="ECO:0008006" key="5">
    <source>
        <dbReference type="Google" id="ProtNLM"/>
    </source>
</evidence>